<sequence>MKNCLLVVGFALYSISSFAQTDRPILIGIDVLKPALLLVTPNRTLFRLAEATIKIPNASGRYLSLMAGYGECHSGVIYRNVKLNTYGYYVKIGTEPGKQVGFTASWNSLIGFVHEDGNYTFQGPTFGDYLAPIPARNRAIIGFEGSLAHQFRLSESLLLRLSGRLTPALLIGPKEDKVNAYFIPGIGLVAGDPLVCGVGIGLHLFVKLPFQKKLTSQHD</sequence>
<evidence type="ECO:0000313" key="2">
    <source>
        <dbReference type="EMBL" id="NDU97070.1"/>
    </source>
</evidence>
<comment type="caution">
    <text evidence="2">The sequence shown here is derived from an EMBL/GenBank/DDBJ whole genome shotgun (WGS) entry which is preliminary data.</text>
</comment>
<organism evidence="2 3">
    <name type="scientific">Spirosoma terrae</name>
    <dbReference type="NCBI Taxonomy" id="1968276"/>
    <lineage>
        <taxon>Bacteria</taxon>
        <taxon>Pseudomonadati</taxon>
        <taxon>Bacteroidota</taxon>
        <taxon>Cytophagia</taxon>
        <taxon>Cytophagales</taxon>
        <taxon>Cytophagaceae</taxon>
        <taxon>Spirosoma</taxon>
    </lineage>
</organism>
<feature type="chain" id="PRO_5027097351" description="DUF3575 domain-containing protein" evidence="1">
    <location>
        <begin position="20"/>
        <end position="219"/>
    </location>
</feature>
<proteinExistence type="predicted"/>
<dbReference type="EMBL" id="JAAFZH010000009">
    <property type="protein sequence ID" value="NDU97070.1"/>
    <property type="molecule type" value="Genomic_DNA"/>
</dbReference>
<accession>A0A6L9L9G2</accession>
<name>A0A6L9L9G2_9BACT</name>
<dbReference type="AlphaFoldDB" id="A0A6L9L9G2"/>
<evidence type="ECO:0000313" key="3">
    <source>
        <dbReference type="Proteomes" id="UP000474175"/>
    </source>
</evidence>
<evidence type="ECO:0000256" key="1">
    <source>
        <dbReference type="SAM" id="SignalP"/>
    </source>
</evidence>
<dbReference type="RefSeq" id="WP_163952136.1">
    <property type="nucleotide sequence ID" value="NZ_JAAFZH010000009.1"/>
</dbReference>
<feature type="signal peptide" evidence="1">
    <location>
        <begin position="1"/>
        <end position="19"/>
    </location>
</feature>
<protein>
    <recommendedName>
        <fullName evidence="4">DUF3575 domain-containing protein</fullName>
    </recommendedName>
</protein>
<evidence type="ECO:0008006" key="4">
    <source>
        <dbReference type="Google" id="ProtNLM"/>
    </source>
</evidence>
<gene>
    <name evidence="2" type="ORF">GK108_19445</name>
</gene>
<reference evidence="2 3" key="1">
    <citation type="submission" date="2020-02" db="EMBL/GenBank/DDBJ databases">
        <title>Draft genome sequence of two Spirosoma agri KCTC 52727 and Spirosoma terrae KCTC 52035.</title>
        <authorList>
            <person name="Rojas J."/>
            <person name="Ambika Manirajan B."/>
            <person name="Suarez C."/>
            <person name="Ratering S."/>
            <person name="Schnell S."/>
        </authorList>
    </citation>
    <scope>NUCLEOTIDE SEQUENCE [LARGE SCALE GENOMIC DNA]</scope>
    <source>
        <strain evidence="2 3">KCTC 52035</strain>
    </source>
</reference>
<keyword evidence="1" id="KW-0732">Signal</keyword>
<keyword evidence="3" id="KW-1185">Reference proteome</keyword>
<dbReference type="Proteomes" id="UP000474175">
    <property type="component" value="Unassembled WGS sequence"/>
</dbReference>